<dbReference type="CDD" id="cd04301">
    <property type="entry name" value="NAT_SF"/>
    <property type="match status" value="1"/>
</dbReference>
<keyword evidence="3" id="KW-1185">Reference proteome</keyword>
<dbReference type="SUPFAM" id="SSF55729">
    <property type="entry name" value="Acyl-CoA N-acyltransferases (Nat)"/>
    <property type="match status" value="1"/>
</dbReference>
<proteinExistence type="predicted"/>
<dbReference type="PANTHER" id="PTHR42791:SF5">
    <property type="entry name" value="HYPOTHETICAL ACETYLTRANSFERASE (EUROFUNG)"/>
    <property type="match status" value="1"/>
</dbReference>
<gene>
    <name evidence="2" type="ORF">ASPSYDRAFT_53052</name>
</gene>
<organism evidence="2 3">
    <name type="scientific">Aspergillus sydowii CBS 593.65</name>
    <dbReference type="NCBI Taxonomy" id="1036612"/>
    <lineage>
        <taxon>Eukaryota</taxon>
        <taxon>Fungi</taxon>
        <taxon>Dikarya</taxon>
        <taxon>Ascomycota</taxon>
        <taxon>Pezizomycotina</taxon>
        <taxon>Eurotiomycetes</taxon>
        <taxon>Eurotiomycetidae</taxon>
        <taxon>Eurotiales</taxon>
        <taxon>Aspergillaceae</taxon>
        <taxon>Aspergillus</taxon>
        <taxon>Aspergillus subgen. Nidulantes</taxon>
    </lineage>
</organism>
<feature type="domain" description="N-acetyltransferase" evidence="1">
    <location>
        <begin position="151"/>
        <end position="230"/>
    </location>
</feature>
<dbReference type="EMBL" id="KV878582">
    <property type="protein sequence ID" value="OJJ63345.1"/>
    <property type="molecule type" value="Genomic_DNA"/>
</dbReference>
<dbReference type="InterPro" id="IPR000182">
    <property type="entry name" value="GNAT_dom"/>
</dbReference>
<evidence type="ECO:0000313" key="3">
    <source>
        <dbReference type="Proteomes" id="UP000184356"/>
    </source>
</evidence>
<evidence type="ECO:0000259" key="1">
    <source>
        <dbReference type="PROSITE" id="PS51186"/>
    </source>
</evidence>
<dbReference type="RefSeq" id="XP_040707151.1">
    <property type="nucleotide sequence ID" value="XM_040848608.1"/>
</dbReference>
<accession>A0A1L9TVA8</accession>
<reference evidence="3" key="1">
    <citation type="journal article" date="2017" name="Genome Biol.">
        <title>Comparative genomics reveals high biological diversity and specific adaptations in the industrially and medically important fungal genus Aspergillus.</title>
        <authorList>
            <person name="de Vries R.P."/>
            <person name="Riley R."/>
            <person name="Wiebenga A."/>
            <person name="Aguilar-Osorio G."/>
            <person name="Amillis S."/>
            <person name="Uchima C.A."/>
            <person name="Anderluh G."/>
            <person name="Asadollahi M."/>
            <person name="Askin M."/>
            <person name="Barry K."/>
            <person name="Battaglia E."/>
            <person name="Bayram O."/>
            <person name="Benocci T."/>
            <person name="Braus-Stromeyer S.A."/>
            <person name="Caldana C."/>
            <person name="Canovas D."/>
            <person name="Cerqueira G.C."/>
            <person name="Chen F."/>
            <person name="Chen W."/>
            <person name="Choi C."/>
            <person name="Clum A."/>
            <person name="Dos Santos R.A."/>
            <person name="Damasio A.R."/>
            <person name="Diallinas G."/>
            <person name="Emri T."/>
            <person name="Fekete E."/>
            <person name="Flipphi M."/>
            <person name="Freyberg S."/>
            <person name="Gallo A."/>
            <person name="Gournas C."/>
            <person name="Habgood R."/>
            <person name="Hainaut M."/>
            <person name="Harispe M.L."/>
            <person name="Henrissat B."/>
            <person name="Hilden K.S."/>
            <person name="Hope R."/>
            <person name="Hossain A."/>
            <person name="Karabika E."/>
            <person name="Karaffa L."/>
            <person name="Karanyi Z."/>
            <person name="Krasevec N."/>
            <person name="Kuo A."/>
            <person name="Kusch H."/>
            <person name="LaButti K."/>
            <person name="Lagendijk E.L."/>
            <person name="Lapidus A."/>
            <person name="Levasseur A."/>
            <person name="Lindquist E."/>
            <person name="Lipzen A."/>
            <person name="Logrieco A.F."/>
            <person name="MacCabe A."/>
            <person name="Maekelae M.R."/>
            <person name="Malavazi I."/>
            <person name="Melin P."/>
            <person name="Meyer V."/>
            <person name="Mielnichuk N."/>
            <person name="Miskei M."/>
            <person name="Molnar A.P."/>
            <person name="Mule G."/>
            <person name="Ngan C.Y."/>
            <person name="Orejas M."/>
            <person name="Orosz E."/>
            <person name="Ouedraogo J.P."/>
            <person name="Overkamp K.M."/>
            <person name="Park H.-S."/>
            <person name="Perrone G."/>
            <person name="Piumi F."/>
            <person name="Punt P.J."/>
            <person name="Ram A.F."/>
            <person name="Ramon A."/>
            <person name="Rauscher S."/>
            <person name="Record E."/>
            <person name="Riano-Pachon D.M."/>
            <person name="Robert V."/>
            <person name="Roehrig J."/>
            <person name="Ruller R."/>
            <person name="Salamov A."/>
            <person name="Salih N.S."/>
            <person name="Samson R.A."/>
            <person name="Sandor E."/>
            <person name="Sanguinetti M."/>
            <person name="Schuetze T."/>
            <person name="Sepcic K."/>
            <person name="Shelest E."/>
            <person name="Sherlock G."/>
            <person name="Sophianopoulou V."/>
            <person name="Squina F.M."/>
            <person name="Sun H."/>
            <person name="Susca A."/>
            <person name="Todd R.B."/>
            <person name="Tsang A."/>
            <person name="Unkles S.E."/>
            <person name="van de Wiele N."/>
            <person name="van Rossen-Uffink D."/>
            <person name="Oliveira J.V."/>
            <person name="Vesth T.C."/>
            <person name="Visser J."/>
            <person name="Yu J.-H."/>
            <person name="Zhou M."/>
            <person name="Andersen M.R."/>
            <person name="Archer D.B."/>
            <person name="Baker S.E."/>
            <person name="Benoit I."/>
            <person name="Brakhage A.A."/>
            <person name="Braus G.H."/>
            <person name="Fischer R."/>
            <person name="Frisvad J.C."/>
            <person name="Goldman G.H."/>
            <person name="Houbraken J."/>
            <person name="Oakley B."/>
            <person name="Pocsi I."/>
            <person name="Scazzocchio C."/>
            <person name="Seiboth B."/>
            <person name="vanKuyk P.A."/>
            <person name="Wortman J."/>
            <person name="Dyer P.S."/>
            <person name="Grigoriev I.V."/>
        </authorList>
    </citation>
    <scope>NUCLEOTIDE SEQUENCE [LARGE SCALE GENOMIC DNA]</scope>
    <source>
        <strain evidence="3">CBS 593.65</strain>
    </source>
</reference>
<dbReference type="Gene3D" id="3.40.630.30">
    <property type="match status" value="1"/>
</dbReference>
<name>A0A1L9TVA8_9EURO</name>
<dbReference type="PROSITE" id="PS51186">
    <property type="entry name" value="GNAT"/>
    <property type="match status" value="1"/>
</dbReference>
<dbReference type="VEuPathDB" id="FungiDB:ASPSYDRAFT_53052"/>
<dbReference type="AlphaFoldDB" id="A0A1L9TVA8"/>
<dbReference type="GeneID" id="63764681"/>
<dbReference type="Proteomes" id="UP000184356">
    <property type="component" value="Unassembled WGS sequence"/>
</dbReference>
<dbReference type="InterPro" id="IPR016181">
    <property type="entry name" value="Acyl_CoA_acyltransferase"/>
</dbReference>
<evidence type="ECO:0000313" key="2">
    <source>
        <dbReference type="EMBL" id="OJJ63345.1"/>
    </source>
</evidence>
<dbReference type="InterPro" id="IPR052523">
    <property type="entry name" value="Trichothecene_AcTrans"/>
</dbReference>
<protein>
    <recommendedName>
        <fullName evidence="1">N-acetyltransferase domain-containing protein</fullName>
    </recommendedName>
</protein>
<dbReference type="GO" id="GO:0016747">
    <property type="term" value="F:acyltransferase activity, transferring groups other than amino-acyl groups"/>
    <property type="evidence" value="ECO:0007669"/>
    <property type="project" value="InterPro"/>
</dbReference>
<dbReference type="STRING" id="1036612.A0A1L9TVA8"/>
<dbReference type="Pfam" id="PF00583">
    <property type="entry name" value="Acetyltransf_1"/>
    <property type="match status" value="1"/>
</dbReference>
<dbReference type="PANTHER" id="PTHR42791">
    <property type="entry name" value="GNAT FAMILY ACETYLTRANSFERASE"/>
    <property type="match status" value="1"/>
</dbReference>
<dbReference type="OrthoDB" id="410198at2759"/>
<sequence>MTPRFQVRLVTDSDFPLLTQNLWEAFETPYQGLLRLFFPILNNDRQGSLQTCIAGQLEEFHQQKQQQEARLTWVKVVDTHADDCIAAAAKWYFYEKDPHANTNTNTHTQEEGGEGESESQAVADWYPEGISRDFATKAFRQFERPREQMARRPHAFLHIAFTMPAYRRQGLGHILMDWGLRITDELGLETWLDASEFGTGLYEKFGFRKILTNVVKPVPDRELSEEEKGEWEECERTLLPIAYTLMWRPPGGKFVEGETPVPMLK</sequence>